<evidence type="ECO:0000256" key="12">
    <source>
        <dbReference type="ARBA" id="ARBA00023012"/>
    </source>
</evidence>
<dbReference type="InterPro" id="IPR005467">
    <property type="entry name" value="His_kinase_dom"/>
</dbReference>
<dbReference type="EC" id="2.7.13.3" evidence="3"/>
<dbReference type="GO" id="GO:0005524">
    <property type="term" value="F:ATP binding"/>
    <property type="evidence" value="ECO:0007669"/>
    <property type="project" value="UniProtKB-KW"/>
</dbReference>
<dbReference type="AlphaFoldDB" id="A0A4P6PAI4"/>
<keyword evidence="7 14" id="KW-0812">Transmembrane</keyword>
<organism evidence="17 18">
    <name type="scientific">Litorilituus sediminis</name>
    <dbReference type="NCBI Taxonomy" id="718192"/>
    <lineage>
        <taxon>Bacteria</taxon>
        <taxon>Pseudomonadati</taxon>
        <taxon>Pseudomonadota</taxon>
        <taxon>Gammaproteobacteria</taxon>
        <taxon>Alteromonadales</taxon>
        <taxon>Colwelliaceae</taxon>
        <taxon>Litorilituus</taxon>
    </lineage>
</organism>
<evidence type="ECO:0000256" key="7">
    <source>
        <dbReference type="ARBA" id="ARBA00022692"/>
    </source>
</evidence>
<dbReference type="GO" id="GO:0000155">
    <property type="term" value="F:phosphorelay sensor kinase activity"/>
    <property type="evidence" value="ECO:0007669"/>
    <property type="project" value="InterPro"/>
</dbReference>
<dbReference type="PRINTS" id="PR00344">
    <property type="entry name" value="BCTRLSENSOR"/>
</dbReference>
<evidence type="ECO:0000256" key="1">
    <source>
        <dbReference type="ARBA" id="ARBA00000085"/>
    </source>
</evidence>
<evidence type="ECO:0000256" key="9">
    <source>
        <dbReference type="ARBA" id="ARBA00022777"/>
    </source>
</evidence>
<dbReference type="InterPro" id="IPR003661">
    <property type="entry name" value="HisK_dim/P_dom"/>
</dbReference>
<dbReference type="InterPro" id="IPR004358">
    <property type="entry name" value="Sig_transdc_His_kin-like_C"/>
</dbReference>
<dbReference type="InterPro" id="IPR003660">
    <property type="entry name" value="HAMP_dom"/>
</dbReference>
<dbReference type="SUPFAM" id="SSF47384">
    <property type="entry name" value="Homodimeric domain of signal transducing histidine kinase"/>
    <property type="match status" value="1"/>
</dbReference>
<dbReference type="InterPro" id="IPR050398">
    <property type="entry name" value="HssS/ArlS-like"/>
</dbReference>
<dbReference type="CDD" id="cd00082">
    <property type="entry name" value="HisKA"/>
    <property type="match status" value="1"/>
</dbReference>
<dbReference type="Pfam" id="PF02518">
    <property type="entry name" value="HATPase_c"/>
    <property type="match status" value="1"/>
</dbReference>
<name>A0A4P6PAI4_9GAMM</name>
<dbReference type="CDD" id="cd06225">
    <property type="entry name" value="HAMP"/>
    <property type="match status" value="1"/>
</dbReference>
<keyword evidence="11 14" id="KW-1133">Transmembrane helix</keyword>
<keyword evidence="5" id="KW-0597">Phosphoprotein</keyword>
<gene>
    <name evidence="17" type="ORF">EMK97_13440</name>
</gene>
<dbReference type="FunFam" id="3.30.565.10:FF:000006">
    <property type="entry name" value="Sensor histidine kinase WalK"/>
    <property type="match status" value="1"/>
</dbReference>
<keyword evidence="10" id="KW-0067">ATP-binding</keyword>
<dbReference type="Pfam" id="PF00672">
    <property type="entry name" value="HAMP"/>
    <property type="match status" value="1"/>
</dbReference>
<dbReference type="Gene3D" id="1.10.287.130">
    <property type="match status" value="1"/>
</dbReference>
<dbReference type="PANTHER" id="PTHR45528:SF1">
    <property type="entry name" value="SENSOR HISTIDINE KINASE CPXA"/>
    <property type="match status" value="1"/>
</dbReference>
<evidence type="ECO:0000256" key="13">
    <source>
        <dbReference type="ARBA" id="ARBA00023136"/>
    </source>
</evidence>
<feature type="transmembrane region" description="Helical" evidence="14">
    <location>
        <begin position="17"/>
        <end position="35"/>
    </location>
</feature>
<sequence length="477" mass="53303">MSANKIIKALSSFNIKLFFWFWLVALISIFGTRYISQQILFNSNAAITAKSVHTGDLKQLTRLERVIRQAKVKSIDALFSLPIERHTKYNIWLKKVNDSNIESYQPVPDKPMRAIKNYILSNGNNVAIETTLFAHTRLTGPINVSLNKTDYQIYVSKKAPRGHFRKFVQRLPRWAAIIIPLSISFFLCWLLARSISKPIAKIKQATTSIAKGELSTRVTGLEKRNDELGELAASFNQMTSKLEQNVGAQQRLLGDVSHELRSPLTRLQMALALAQQAESDNKVRDGYFERCQLEISRLDQMIADVLALSRMENTVQTLQIENFNLVALINNIIADEQFIANQKRIKLRLHAPKNINISADSGLLSSAISNLLSNAIKYSDEDSTIDIKLVANKDTVLISVSDSGCGVPQESIEQLFNAFYRVNEARDRNTGGIGLGLAIAKQAIIAHQGKIYAKNNLDPQSNVTGLTVTIELPLKAI</sequence>
<dbReference type="SUPFAM" id="SSF158472">
    <property type="entry name" value="HAMP domain-like"/>
    <property type="match status" value="1"/>
</dbReference>
<dbReference type="SMART" id="SM00387">
    <property type="entry name" value="HATPase_c"/>
    <property type="match status" value="1"/>
</dbReference>
<evidence type="ECO:0000259" key="16">
    <source>
        <dbReference type="PROSITE" id="PS50885"/>
    </source>
</evidence>
<evidence type="ECO:0000256" key="2">
    <source>
        <dbReference type="ARBA" id="ARBA00004651"/>
    </source>
</evidence>
<keyword evidence="9" id="KW-0418">Kinase</keyword>
<dbReference type="OrthoDB" id="9804645at2"/>
<evidence type="ECO:0000313" key="17">
    <source>
        <dbReference type="EMBL" id="QBG36652.1"/>
    </source>
</evidence>
<keyword evidence="12" id="KW-0902">Two-component regulatory system</keyword>
<dbReference type="PANTHER" id="PTHR45528">
    <property type="entry name" value="SENSOR HISTIDINE KINASE CPXA"/>
    <property type="match status" value="1"/>
</dbReference>
<evidence type="ECO:0000259" key="15">
    <source>
        <dbReference type="PROSITE" id="PS50109"/>
    </source>
</evidence>
<comment type="catalytic activity">
    <reaction evidence="1">
        <text>ATP + protein L-histidine = ADP + protein N-phospho-L-histidine.</text>
        <dbReference type="EC" id="2.7.13.3"/>
    </reaction>
</comment>
<dbReference type="PROSITE" id="PS50109">
    <property type="entry name" value="HIS_KIN"/>
    <property type="match status" value="1"/>
</dbReference>
<evidence type="ECO:0000256" key="14">
    <source>
        <dbReference type="SAM" id="Phobius"/>
    </source>
</evidence>
<dbReference type="Gene3D" id="3.30.565.10">
    <property type="entry name" value="Histidine kinase-like ATPase, C-terminal domain"/>
    <property type="match status" value="1"/>
</dbReference>
<keyword evidence="4" id="KW-1003">Cell membrane</keyword>
<dbReference type="GO" id="GO:0005886">
    <property type="term" value="C:plasma membrane"/>
    <property type="evidence" value="ECO:0007669"/>
    <property type="project" value="UniProtKB-SubCell"/>
</dbReference>
<dbReference type="InterPro" id="IPR036890">
    <property type="entry name" value="HATPase_C_sf"/>
</dbReference>
<dbReference type="SMART" id="SM00304">
    <property type="entry name" value="HAMP"/>
    <property type="match status" value="1"/>
</dbReference>
<feature type="domain" description="Histidine kinase" evidence="15">
    <location>
        <begin position="255"/>
        <end position="476"/>
    </location>
</feature>
<dbReference type="Pfam" id="PF00512">
    <property type="entry name" value="HisKA"/>
    <property type="match status" value="1"/>
</dbReference>
<keyword evidence="18" id="KW-1185">Reference proteome</keyword>
<dbReference type="SUPFAM" id="SSF55874">
    <property type="entry name" value="ATPase domain of HSP90 chaperone/DNA topoisomerase II/histidine kinase"/>
    <property type="match status" value="1"/>
</dbReference>
<protein>
    <recommendedName>
        <fullName evidence="3">histidine kinase</fullName>
        <ecNumber evidence="3">2.7.13.3</ecNumber>
    </recommendedName>
</protein>
<keyword evidence="6" id="KW-0808">Transferase</keyword>
<dbReference type="InterPro" id="IPR036097">
    <property type="entry name" value="HisK_dim/P_sf"/>
</dbReference>
<evidence type="ECO:0000256" key="11">
    <source>
        <dbReference type="ARBA" id="ARBA00022989"/>
    </source>
</evidence>
<dbReference type="EMBL" id="CP034759">
    <property type="protein sequence ID" value="QBG36652.1"/>
    <property type="molecule type" value="Genomic_DNA"/>
</dbReference>
<dbReference type="InterPro" id="IPR003594">
    <property type="entry name" value="HATPase_dom"/>
</dbReference>
<evidence type="ECO:0000256" key="3">
    <source>
        <dbReference type="ARBA" id="ARBA00012438"/>
    </source>
</evidence>
<reference evidence="17 18" key="1">
    <citation type="submission" date="2018-12" db="EMBL/GenBank/DDBJ databases">
        <title>Complete genome of Litorilituus sediminis.</title>
        <authorList>
            <person name="Liu A."/>
            <person name="Rong J."/>
        </authorList>
    </citation>
    <scope>NUCLEOTIDE SEQUENCE [LARGE SCALE GENOMIC DNA]</scope>
    <source>
        <strain evidence="17 18">JCM 17549</strain>
    </source>
</reference>
<dbReference type="KEGG" id="lsd:EMK97_13440"/>
<keyword evidence="8" id="KW-0547">Nucleotide-binding</keyword>
<dbReference type="PROSITE" id="PS50885">
    <property type="entry name" value="HAMP"/>
    <property type="match status" value="1"/>
</dbReference>
<evidence type="ECO:0000313" key="18">
    <source>
        <dbReference type="Proteomes" id="UP000290244"/>
    </source>
</evidence>
<proteinExistence type="predicted"/>
<feature type="transmembrane region" description="Helical" evidence="14">
    <location>
        <begin position="174"/>
        <end position="192"/>
    </location>
</feature>
<evidence type="ECO:0000256" key="6">
    <source>
        <dbReference type="ARBA" id="ARBA00022679"/>
    </source>
</evidence>
<dbReference type="Gene3D" id="6.10.340.10">
    <property type="match status" value="1"/>
</dbReference>
<keyword evidence="13 14" id="KW-0472">Membrane</keyword>
<evidence type="ECO:0000256" key="4">
    <source>
        <dbReference type="ARBA" id="ARBA00022475"/>
    </source>
</evidence>
<comment type="subcellular location">
    <subcellularLocation>
        <location evidence="2">Cell membrane</location>
        <topology evidence="2">Multi-pass membrane protein</topology>
    </subcellularLocation>
</comment>
<feature type="domain" description="HAMP" evidence="16">
    <location>
        <begin position="193"/>
        <end position="247"/>
    </location>
</feature>
<evidence type="ECO:0000256" key="8">
    <source>
        <dbReference type="ARBA" id="ARBA00022741"/>
    </source>
</evidence>
<evidence type="ECO:0000256" key="5">
    <source>
        <dbReference type="ARBA" id="ARBA00022553"/>
    </source>
</evidence>
<dbReference type="RefSeq" id="WP_130603008.1">
    <property type="nucleotide sequence ID" value="NZ_CP034759.1"/>
</dbReference>
<accession>A0A4P6PAI4</accession>
<dbReference type="SMART" id="SM00388">
    <property type="entry name" value="HisKA"/>
    <property type="match status" value="1"/>
</dbReference>
<evidence type="ECO:0000256" key="10">
    <source>
        <dbReference type="ARBA" id="ARBA00022840"/>
    </source>
</evidence>
<dbReference type="Proteomes" id="UP000290244">
    <property type="component" value="Chromosome"/>
</dbReference>